<dbReference type="AlphaFoldDB" id="A0A9X2AHJ6"/>
<keyword evidence="3" id="KW-1185">Reference proteome</keyword>
<evidence type="ECO:0000313" key="2">
    <source>
        <dbReference type="EMBL" id="MCI1188948.1"/>
    </source>
</evidence>
<evidence type="ECO:0000313" key="3">
    <source>
        <dbReference type="Proteomes" id="UP001139193"/>
    </source>
</evidence>
<dbReference type="SUPFAM" id="SSF56935">
    <property type="entry name" value="Porins"/>
    <property type="match status" value="1"/>
</dbReference>
<comment type="caution">
    <text evidence="2">The sequence shown here is derived from an EMBL/GenBank/DDBJ whole genome shotgun (WGS) entry which is preliminary data.</text>
</comment>
<keyword evidence="1" id="KW-0732">Signal</keyword>
<keyword evidence="2" id="KW-0645">Protease</keyword>
<dbReference type="InterPro" id="IPR008969">
    <property type="entry name" value="CarboxyPept-like_regulatory"/>
</dbReference>
<keyword evidence="2" id="KW-0121">Carboxypeptidase</keyword>
<gene>
    <name evidence="2" type="ORF">MON38_16110</name>
</gene>
<organism evidence="2 3">
    <name type="scientific">Hymenobacter cyanobacteriorum</name>
    <dbReference type="NCBI Taxonomy" id="2926463"/>
    <lineage>
        <taxon>Bacteria</taxon>
        <taxon>Pseudomonadati</taxon>
        <taxon>Bacteroidota</taxon>
        <taxon>Cytophagia</taxon>
        <taxon>Cytophagales</taxon>
        <taxon>Hymenobacteraceae</taxon>
        <taxon>Hymenobacter</taxon>
    </lineage>
</organism>
<protein>
    <submittedName>
        <fullName evidence="2">Carboxypeptidase-like regulatory domain-containing protein</fullName>
    </submittedName>
</protein>
<dbReference type="RefSeq" id="WP_241937172.1">
    <property type="nucleotide sequence ID" value="NZ_JALBGC010000004.1"/>
</dbReference>
<evidence type="ECO:0000256" key="1">
    <source>
        <dbReference type="SAM" id="SignalP"/>
    </source>
</evidence>
<dbReference type="GO" id="GO:0004180">
    <property type="term" value="F:carboxypeptidase activity"/>
    <property type="evidence" value="ECO:0007669"/>
    <property type="project" value="UniProtKB-KW"/>
</dbReference>
<proteinExistence type="predicted"/>
<dbReference type="EMBL" id="JALBGC010000004">
    <property type="protein sequence ID" value="MCI1188948.1"/>
    <property type="molecule type" value="Genomic_DNA"/>
</dbReference>
<feature type="signal peptide" evidence="1">
    <location>
        <begin position="1"/>
        <end position="25"/>
    </location>
</feature>
<keyword evidence="2" id="KW-0378">Hydrolase</keyword>
<dbReference type="Proteomes" id="UP001139193">
    <property type="component" value="Unassembled WGS sequence"/>
</dbReference>
<accession>A0A9X2AHJ6</accession>
<reference evidence="2" key="1">
    <citation type="submission" date="2022-03" db="EMBL/GenBank/DDBJ databases">
        <title>Bacterial whole genome sequence for Hymenobacter sp. DH14.</title>
        <authorList>
            <person name="Le V."/>
        </authorList>
    </citation>
    <scope>NUCLEOTIDE SEQUENCE</scope>
    <source>
        <strain evidence="2">DH14</strain>
    </source>
</reference>
<dbReference type="SUPFAM" id="SSF49464">
    <property type="entry name" value="Carboxypeptidase regulatory domain-like"/>
    <property type="match status" value="1"/>
</dbReference>
<name>A0A9X2AHJ6_9BACT</name>
<sequence length="898" mass="98465">MWPRFRSAAALLFWLLLGGSRLAMAQTSPRTFAGTVTEKGGEALGGISLTVETRDNTVLAYGFTDEAGAFRIGLETGPDSVRLRARSMSHAEWSVLVPNRSQQFAVVLTPGEIKLKEVTVKGAPITRQGDTLSYKVDAFANKQDRVIADVLKKMPGIEVGGDGQISYEGKPINKFYINGQDLLESRYTMASNNLPADAVQSVQVLERHQPIRALDSLARPENAALNLELKKKVTATGQARLGAGWGAAPLGPLWSANVSPMLFAGRQQLIDTYQGNNTGQDVAAELKPLTLADLQQGSELSTRKPDLTHIQGLGSPPVAANRYLFNQVHLLSANHLVTISPENQLRVNASYLHDVQTQRGGAQTRFFLPDNRTVTLTEAKSNRLTFSNLLADFAFIKNVKRYYLKNTLSLDGRWDAQTGDLARAETGLRITQQARNPFVAVSNRLGLVRPLSGGRIVQLSSFTFFSNSPQQLAVQPGAFAGLLTGGVPYDSARQQARLGAFFTNNSAGLTLSRGGWAYSGQAGFSQEIQRLTSTLTTSAEPDLAGPPLRNDLRWNRGRYYLEPGLSRKADTWQASLSVPVSYYDFRAEDAPLGAGQRLRAVVAEPSLSLRRDLGPLWYVSASAGLSNDFGEISQLNYAYILRDYRTLQRNDAPLPRTQTQRYSGGFYFKNPLKSRFFNAFYSFSNSLNNRLYSSQVDASGAVTTVALDQNSRALTHSLNTSASQFISPWKTNLSLQASASQRQQPQVLNGQLAQTRTQNATVGLKMSVSAFDWGSLDYNATLTALRSAVADGPATAAARVQEHHASASIFPTGGHQFTLSGDYYDSRGPAPTVRAVFADLLYRYAMPTKGRKIDLELRWSNIFDTRQYQYSFVSPFQLAQTTYQLRPMQVLASARVSL</sequence>
<feature type="chain" id="PRO_5040765278" evidence="1">
    <location>
        <begin position="26"/>
        <end position="898"/>
    </location>
</feature>